<dbReference type="GO" id="GO:0015740">
    <property type="term" value="P:C4-dicarboxylate transport"/>
    <property type="evidence" value="ECO:0007669"/>
    <property type="project" value="TreeGrafter"/>
</dbReference>
<dbReference type="Pfam" id="PF04290">
    <property type="entry name" value="DctQ"/>
    <property type="match status" value="1"/>
</dbReference>
<feature type="transmembrane region" description="Helical" evidence="9">
    <location>
        <begin position="46"/>
        <end position="67"/>
    </location>
</feature>
<proteinExistence type="inferred from homology"/>
<sequence length="166" mass="18691">MNFLRKVNRALDSFLRKACIALLVVFTLVVLLQIATRNYIKIPLDWTAEVSLLCFLWSVYLGSAVAIKSRSHYIIELVPAKYVLVNHLMNIFADIVIFVLIYVLVAGGIKFTEMGFARYCTSLPISMAWLFIVMPISGVAMFLFGIENLVDDFSKLKSLMGRSAAQ</sequence>
<dbReference type="PANTHER" id="PTHR35011:SF5">
    <property type="entry name" value="SIALIC ACID TRAP TRANSPORTER SMALL PERMEASE PROTEIN SIAQ"/>
    <property type="match status" value="1"/>
</dbReference>
<evidence type="ECO:0000256" key="3">
    <source>
        <dbReference type="ARBA" id="ARBA00022475"/>
    </source>
</evidence>
<protein>
    <recommendedName>
        <fullName evidence="10">Tripartite ATP-independent periplasmic transporters DctQ component domain-containing protein</fullName>
    </recommendedName>
</protein>
<gene>
    <name evidence="11" type="ORF">X474_17875</name>
</gene>
<evidence type="ECO:0000256" key="7">
    <source>
        <dbReference type="ARBA" id="ARBA00023136"/>
    </source>
</evidence>
<keyword evidence="4" id="KW-0997">Cell inner membrane</keyword>
<dbReference type="PANTHER" id="PTHR35011">
    <property type="entry name" value="2,3-DIKETO-L-GULONATE TRAP TRANSPORTER SMALL PERMEASE PROTEIN YIAM"/>
    <property type="match status" value="1"/>
</dbReference>
<feature type="transmembrane region" description="Helical" evidence="9">
    <location>
        <begin position="20"/>
        <end position="40"/>
    </location>
</feature>
<dbReference type="GO" id="GO:0022857">
    <property type="term" value="F:transmembrane transporter activity"/>
    <property type="evidence" value="ECO:0007669"/>
    <property type="project" value="TreeGrafter"/>
</dbReference>
<reference evidence="11 12" key="1">
    <citation type="submission" date="2013-11" db="EMBL/GenBank/DDBJ databases">
        <title>Metagenomic analysis of a methanogenic consortium involved in long chain n-alkane degradation.</title>
        <authorList>
            <person name="Davidova I.A."/>
            <person name="Callaghan A.V."/>
            <person name="Wawrik B."/>
            <person name="Pruitt S."/>
            <person name="Marks C."/>
            <person name="Duncan K.E."/>
            <person name="Suflita J.M."/>
        </authorList>
    </citation>
    <scope>NUCLEOTIDE SEQUENCE [LARGE SCALE GENOMIC DNA]</scope>
    <source>
        <strain evidence="11 12">SPR</strain>
    </source>
</reference>
<evidence type="ECO:0000256" key="2">
    <source>
        <dbReference type="ARBA" id="ARBA00022448"/>
    </source>
</evidence>
<evidence type="ECO:0000256" key="5">
    <source>
        <dbReference type="ARBA" id="ARBA00022692"/>
    </source>
</evidence>
<organism evidence="11 12">
    <name type="scientific">Dethiosulfatarculus sandiegensis</name>
    <dbReference type="NCBI Taxonomy" id="1429043"/>
    <lineage>
        <taxon>Bacteria</taxon>
        <taxon>Pseudomonadati</taxon>
        <taxon>Thermodesulfobacteriota</taxon>
        <taxon>Desulfarculia</taxon>
        <taxon>Desulfarculales</taxon>
        <taxon>Desulfarculaceae</taxon>
        <taxon>Dethiosulfatarculus</taxon>
    </lineage>
</organism>
<evidence type="ECO:0000313" key="11">
    <source>
        <dbReference type="EMBL" id="KIX12685.1"/>
    </source>
</evidence>
<evidence type="ECO:0000256" key="9">
    <source>
        <dbReference type="SAM" id="Phobius"/>
    </source>
</evidence>
<keyword evidence="3" id="KW-1003">Cell membrane</keyword>
<name>A0A0D2JT67_9BACT</name>
<dbReference type="InterPro" id="IPR007387">
    <property type="entry name" value="TRAP_DctQ"/>
</dbReference>
<accession>A0A0D2JT67</accession>
<dbReference type="GO" id="GO:0005886">
    <property type="term" value="C:plasma membrane"/>
    <property type="evidence" value="ECO:0007669"/>
    <property type="project" value="UniProtKB-SubCell"/>
</dbReference>
<dbReference type="InterPro" id="IPR055348">
    <property type="entry name" value="DctQ"/>
</dbReference>
<keyword evidence="12" id="KW-1185">Reference proteome</keyword>
<dbReference type="InParanoid" id="A0A0D2JT67"/>
<keyword evidence="2" id="KW-0813">Transport</keyword>
<dbReference type="RefSeq" id="WP_044350324.1">
    <property type="nucleotide sequence ID" value="NZ_AZAC01000026.1"/>
</dbReference>
<feature type="domain" description="Tripartite ATP-independent periplasmic transporters DctQ component" evidence="10">
    <location>
        <begin position="27"/>
        <end position="153"/>
    </location>
</feature>
<comment type="subcellular location">
    <subcellularLocation>
        <location evidence="1">Cell inner membrane</location>
        <topology evidence="1">Multi-pass membrane protein</topology>
    </subcellularLocation>
</comment>
<feature type="transmembrane region" description="Helical" evidence="9">
    <location>
        <begin position="88"/>
        <end position="109"/>
    </location>
</feature>
<keyword evidence="7 9" id="KW-0472">Membrane</keyword>
<evidence type="ECO:0000256" key="8">
    <source>
        <dbReference type="ARBA" id="ARBA00038436"/>
    </source>
</evidence>
<evidence type="ECO:0000259" key="10">
    <source>
        <dbReference type="Pfam" id="PF04290"/>
    </source>
</evidence>
<dbReference type="STRING" id="1429043.X474_17875"/>
<evidence type="ECO:0000256" key="4">
    <source>
        <dbReference type="ARBA" id="ARBA00022519"/>
    </source>
</evidence>
<comment type="caution">
    <text evidence="11">The sequence shown here is derived from an EMBL/GenBank/DDBJ whole genome shotgun (WGS) entry which is preliminary data.</text>
</comment>
<keyword evidence="5 9" id="KW-0812">Transmembrane</keyword>
<dbReference type="EMBL" id="AZAC01000026">
    <property type="protein sequence ID" value="KIX12685.1"/>
    <property type="molecule type" value="Genomic_DNA"/>
</dbReference>
<dbReference type="OrthoDB" id="5454104at2"/>
<evidence type="ECO:0000256" key="6">
    <source>
        <dbReference type="ARBA" id="ARBA00022989"/>
    </source>
</evidence>
<dbReference type="Proteomes" id="UP000032233">
    <property type="component" value="Unassembled WGS sequence"/>
</dbReference>
<comment type="similarity">
    <text evidence="8">Belongs to the TRAP transporter small permease family.</text>
</comment>
<dbReference type="AlphaFoldDB" id="A0A0D2JT67"/>
<keyword evidence="6 9" id="KW-1133">Transmembrane helix</keyword>
<evidence type="ECO:0000256" key="1">
    <source>
        <dbReference type="ARBA" id="ARBA00004429"/>
    </source>
</evidence>
<feature type="transmembrane region" description="Helical" evidence="9">
    <location>
        <begin position="129"/>
        <end position="150"/>
    </location>
</feature>
<evidence type="ECO:0000313" key="12">
    <source>
        <dbReference type="Proteomes" id="UP000032233"/>
    </source>
</evidence>